<sequence>MLLLALALLAFLFPAGDTQNALQWPTSVHGIQISSFFNHTMAQSRCSGWLGNMELGSFDSDTGTIIFKKPWSKANFSNEEVLELEELFQVYMLGFIREVQERMSDFQMEYPFEIQGIAGCELISGGTIDFFLRGALEGLDFLSIKNSTCWPAPEGGTKAKKFCTLILQYKGIWDIMENLLTKTCPRYVLSVLESGKPDIQKQVKPDAWLSQGPSPGPGLLQLVCHVSGFYPKPVWVMWMRGEQEQPETQKGDVLPNADETWYLQVTLDVAAEEAAGLSCRVKHSSLEGQDIILYWGHSISIGWIILAVLVPCLIVLVLFVLWFYRRWSYEDIL</sequence>
<evidence type="ECO:0000256" key="14">
    <source>
        <dbReference type="ARBA" id="ARBA00023228"/>
    </source>
</evidence>
<dbReference type="GeneTree" id="ENSGT01120000271825"/>
<dbReference type="EMBL" id="AAKN02043063">
    <property type="status" value="NOT_ANNOTATED_CDS"/>
    <property type="molecule type" value="Genomic_DNA"/>
</dbReference>
<dbReference type="GO" id="GO:0005615">
    <property type="term" value="C:extracellular space"/>
    <property type="evidence" value="ECO:0007669"/>
    <property type="project" value="TreeGrafter"/>
</dbReference>
<evidence type="ECO:0000256" key="16">
    <source>
        <dbReference type="ARBA" id="ARBA00037203"/>
    </source>
</evidence>
<keyword evidence="8" id="KW-0391">Immunity</keyword>
<keyword evidence="7" id="KW-0967">Endosome</keyword>
<reference evidence="21" key="2">
    <citation type="submission" date="2025-08" db="UniProtKB">
        <authorList>
            <consortium name="Ensembl"/>
        </authorList>
    </citation>
    <scope>IDENTIFICATION</scope>
    <source>
        <strain evidence="21">2N</strain>
    </source>
</reference>
<dbReference type="InParanoid" id="H0UY75"/>
<dbReference type="InterPro" id="IPR050208">
    <property type="entry name" value="MHC_class-I_related"/>
</dbReference>
<dbReference type="InterPro" id="IPR003597">
    <property type="entry name" value="Ig_C1-set"/>
</dbReference>
<dbReference type="InterPro" id="IPR007110">
    <property type="entry name" value="Ig-like_dom"/>
</dbReference>
<dbReference type="GO" id="GO:0030883">
    <property type="term" value="F:endogenous lipid antigen binding"/>
    <property type="evidence" value="ECO:0007669"/>
    <property type="project" value="TreeGrafter"/>
</dbReference>
<evidence type="ECO:0000256" key="18">
    <source>
        <dbReference type="SAM" id="Phobius"/>
    </source>
</evidence>
<dbReference type="InterPro" id="IPR037055">
    <property type="entry name" value="MHC_I-like_Ag-recog_sf"/>
</dbReference>
<evidence type="ECO:0000256" key="8">
    <source>
        <dbReference type="ARBA" id="ARBA00022859"/>
    </source>
</evidence>
<keyword evidence="10" id="KW-1064">Adaptive immunity</keyword>
<feature type="signal peptide" evidence="19">
    <location>
        <begin position="1"/>
        <end position="18"/>
    </location>
</feature>
<feature type="chain" id="PRO_5011562355" evidence="19">
    <location>
        <begin position="19"/>
        <end position="333"/>
    </location>
</feature>
<dbReference type="InterPro" id="IPR011161">
    <property type="entry name" value="MHC_I-like_Ag-recog"/>
</dbReference>
<evidence type="ECO:0000256" key="19">
    <source>
        <dbReference type="SAM" id="SignalP"/>
    </source>
</evidence>
<dbReference type="PANTHER" id="PTHR16675:SF130">
    <property type="entry name" value="T-CELL SURFACE GLYCOPROTEIN CD1B"/>
    <property type="match status" value="1"/>
</dbReference>
<keyword evidence="15" id="KW-0393">Immunoglobulin domain</keyword>
<dbReference type="SMART" id="SM00407">
    <property type="entry name" value="IGc1"/>
    <property type="match status" value="1"/>
</dbReference>
<comment type="subcellular location">
    <subcellularLocation>
        <location evidence="1">Cell membrane</location>
        <topology evidence="1">Single-pass type I membrane protein</topology>
    </subcellularLocation>
    <subcellularLocation>
        <location evidence="2">Endosome membrane</location>
    </subcellularLocation>
    <subcellularLocation>
        <location evidence="3">Lysosome membrane</location>
    </subcellularLocation>
</comment>
<comment type="function">
    <text evidence="16">Antigen-presenting protein that binds self and non-self lipid and glycolipid antigens and presents them to T-cell receptors on natural killer T-cells.</text>
</comment>
<name>H0UY75_CAVPO</name>
<evidence type="ECO:0000256" key="12">
    <source>
        <dbReference type="ARBA" id="ARBA00023157"/>
    </source>
</evidence>
<dbReference type="GO" id="GO:0030884">
    <property type="term" value="F:exogenous lipid antigen binding"/>
    <property type="evidence" value="ECO:0007669"/>
    <property type="project" value="TreeGrafter"/>
</dbReference>
<evidence type="ECO:0000256" key="3">
    <source>
        <dbReference type="ARBA" id="ARBA00004656"/>
    </source>
</evidence>
<feature type="transmembrane region" description="Helical" evidence="18">
    <location>
        <begin position="301"/>
        <end position="324"/>
    </location>
</feature>
<keyword evidence="6 19" id="KW-0732">Signal</keyword>
<dbReference type="Proteomes" id="UP000005447">
    <property type="component" value="Unassembled WGS sequence"/>
</dbReference>
<dbReference type="GO" id="GO:0005765">
    <property type="term" value="C:lysosomal membrane"/>
    <property type="evidence" value="ECO:0007669"/>
    <property type="project" value="UniProtKB-SubCell"/>
</dbReference>
<dbReference type="SUPFAM" id="SSF54452">
    <property type="entry name" value="MHC antigen-recognition domain"/>
    <property type="match status" value="1"/>
</dbReference>
<dbReference type="SUPFAM" id="SSF48726">
    <property type="entry name" value="Immunoglobulin"/>
    <property type="match status" value="1"/>
</dbReference>
<keyword evidence="12" id="KW-1015">Disulfide bond</keyword>
<dbReference type="Gene3D" id="2.60.40.10">
    <property type="entry name" value="Immunoglobulins"/>
    <property type="match status" value="1"/>
</dbReference>
<dbReference type="GO" id="GO:0001916">
    <property type="term" value="P:positive regulation of T cell mediated cytotoxicity"/>
    <property type="evidence" value="ECO:0007669"/>
    <property type="project" value="TreeGrafter"/>
</dbReference>
<dbReference type="InterPro" id="IPR011162">
    <property type="entry name" value="MHC_I/II-like_Ag-recog"/>
</dbReference>
<keyword evidence="14" id="KW-0458">Lysosome</keyword>
<evidence type="ECO:0000313" key="22">
    <source>
        <dbReference type="Proteomes" id="UP000005447"/>
    </source>
</evidence>
<dbReference type="InterPro" id="IPR013783">
    <property type="entry name" value="Ig-like_fold"/>
</dbReference>
<keyword evidence="11 18" id="KW-0472">Membrane</keyword>
<gene>
    <name evidence="21" type="primary">Cd1b1</name>
</gene>
<dbReference type="FunFam" id="2.60.40.10:FF:000254">
    <property type="entry name" value="Antigen-presenting glycoprotein CD1d1"/>
    <property type="match status" value="1"/>
</dbReference>
<keyword evidence="9 18" id="KW-1133">Transmembrane helix</keyword>
<dbReference type="PANTHER" id="PTHR16675">
    <property type="entry name" value="MHC CLASS I-RELATED"/>
    <property type="match status" value="1"/>
</dbReference>
<comment type="subunit">
    <text evidence="17">Heterodimer with B2M (beta-2-microglobulin). Interacts with saposin C.</text>
</comment>
<dbReference type="GO" id="GO:0009897">
    <property type="term" value="C:external side of plasma membrane"/>
    <property type="evidence" value="ECO:0007669"/>
    <property type="project" value="TreeGrafter"/>
</dbReference>
<dbReference type="AlphaFoldDB" id="H0UY75"/>
<evidence type="ECO:0000256" key="4">
    <source>
        <dbReference type="ARBA" id="ARBA00022475"/>
    </source>
</evidence>
<accession>H0UY75</accession>
<dbReference type="Pfam" id="PF07654">
    <property type="entry name" value="C1-set"/>
    <property type="match status" value="1"/>
</dbReference>
<evidence type="ECO:0000256" key="7">
    <source>
        <dbReference type="ARBA" id="ARBA00022753"/>
    </source>
</evidence>
<dbReference type="Gene3D" id="3.30.500.10">
    <property type="entry name" value="MHC class I-like antigen recognition-like"/>
    <property type="match status" value="1"/>
</dbReference>
<dbReference type="VEuPathDB" id="HostDB:ENSCPOG00000031775"/>
<reference evidence="22" key="1">
    <citation type="journal article" date="2011" name="Nature">
        <title>A high-resolution map of human evolutionary constraint using 29 mammals.</title>
        <authorList>
            <person name="Lindblad-Toh K."/>
            <person name="Garber M."/>
            <person name="Zuk O."/>
            <person name="Lin M.F."/>
            <person name="Parker B.J."/>
            <person name="Washietl S."/>
            <person name="Kheradpour P."/>
            <person name="Ernst J."/>
            <person name="Jordan G."/>
            <person name="Mauceli E."/>
            <person name="Ward L.D."/>
            <person name="Lowe C.B."/>
            <person name="Holloway A.K."/>
            <person name="Clamp M."/>
            <person name="Gnerre S."/>
            <person name="Alfoldi J."/>
            <person name="Beal K."/>
            <person name="Chang J."/>
            <person name="Clawson H."/>
            <person name="Cuff J."/>
            <person name="Di Palma F."/>
            <person name="Fitzgerald S."/>
            <person name="Flicek P."/>
            <person name="Guttman M."/>
            <person name="Hubisz M.J."/>
            <person name="Jaffe D.B."/>
            <person name="Jungreis I."/>
            <person name="Kent W.J."/>
            <person name="Kostka D."/>
            <person name="Lara M."/>
            <person name="Martins A.L."/>
            <person name="Massingham T."/>
            <person name="Moltke I."/>
            <person name="Raney B.J."/>
            <person name="Rasmussen M.D."/>
            <person name="Robinson J."/>
            <person name="Stark A."/>
            <person name="Vilella A.J."/>
            <person name="Wen J."/>
            <person name="Xie X."/>
            <person name="Zody M.C."/>
            <person name="Baldwin J."/>
            <person name="Bloom T."/>
            <person name="Chin C.W."/>
            <person name="Heiman D."/>
            <person name="Nicol R."/>
            <person name="Nusbaum C."/>
            <person name="Young S."/>
            <person name="Wilkinson J."/>
            <person name="Worley K.C."/>
            <person name="Kovar C.L."/>
            <person name="Muzny D.M."/>
            <person name="Gibbs R.A."/>
            <person name="Cree A."/>
            <person name="Dihn H.H."/>
            <person name="Fowler G."/>
            <person name="Jhangiani S."/>
            <person name="Joshi V."/>
            <person name="Lee S."/>
            <person name="Lewis L.R."/>
            <person name="Nazareth L.V."/>
            <person name="Okwuonu G."/>
            <person name="Santibanez J."/>
            <person name="Warren W.C."/>
            <person name="Mardis E.R."/>
            <person name="Weinstock G.M."/>
            <person name="Wilson R.K."/>
            <person name="Delehaunty K."/>
            <person name="Dooling D."/>
            <person name="Fronik C."/>
            <person name="Fulton L."/>
            <person name="Fulton B."/>
            <person name="Graves T."/>
            <person name="Minx P."/>
            <person name="Sodergren E."/>
            <person name="Birney E."/>
            <person name="Margulies E.H."/>
            <person name="Herrero J."/>
            <person name="Green E.D."/>
            <person name="Haussler D."/>
            <person name="Siepel A."/>
            <person name="Goldman N."/>
            <person name="Pollard K.S."/>
            <person name="Pedersen J.S."/>
            <person name="Lander E.S."/>
            <person name="Kellis M."/>
        </authorList>
    </citation>
    <scope>NUCLEOTIDE SEQUENCE [LARGE SCALE GENOMIC DNA]</scope>
    <source>
        <strain evidence="22">2N</strain>
    </source>
</reference>
<keyword evidence="5 18" id="KW-0812">Transmembrane</keyword>
<evidence type="ECO:0000256" key="13">
    <source>
        <dbReference type="ARBA" id="ARBA00023180"/>
    </source>
</evidence>
<dbReference type="Pfam" id="PF16497">
    <property type="entry name" value="MHC_I_3"/>
    <property type="match status" value="1"/>
</dbReference>
<dbReference type="InterPro" id="IPR036179">
    <property type="entry name" value="Ig-like_dom_sf"/>
</dbReference>
<proteinExistence type="predicted"/>
<keyword evidence="22" id="KW-1185">Reference proteome</keyword>
<keyword evidence="4" id="KW-1003">Cell membrane</keyword>
<evidence type="ECO:0000256" key="5">
    <source>
        <dbReference type="ARBA" id="ARBA00022692"/>
    </source>
</evidence>
<evidence type="ECO:0000256" key="9">
    <source>
        <dbReference type="ARBA" id="ARBA00022989"/>
    </source>
</evidence>
<dbReference type="HOGENOM" id="CLU_047501_9_2_1"/>
<dbReference type="CDD" id="cd21029">
    <property type="entry name" value="IgC1_CD1"/>
    <property type="match status" value="1"/>
</dbReference>
<evidence type="ECO:0000259" key="20">
    <source>
        <dbReference type="PROSITE" id="PS50835"/>
    </source>
</evidence>
<dbReference type="GO" id="GO:0071723">
    <property type="term" value="F:lipopeptide binding"/>
    <property type="evidence" value="ECO:0007669"/>
    <property type="project" value="TreeGrafter"/>
</dbReference>
<dbReference type="GO" id="GO:0048007">
    <property type="term" value="P:antigen processing and presentation, exogenous lipid antigen via MHC class Ib"/>
    <property type="evidence" value="ECO:0007669"/>
    <property type="project" value="TreeGrafter"/>
</dbReference>
<reference evidence="21" key="3">
    <citation type="submission" date="2025-09" db="UniProtKB">
        <authorList>
            <consortium name="Ensembl"/>
        </authorList>
    </citation>
    <scope>IDENTIFICATION</scope>
    <source>
        <strain evidence="21">2N</strain>
    </source>
</reference>
<evidence type="ECO:0000256" key="6">
    <source>
        <dbReference type="ARBA" id="ARBA00022729"/>
    </source>
</evidence>
<organism evidence="21 22">
    <name type="scientific">Cavia porcellus</name>
    <name type="common">Guinea pig</name>
    <dbReference type="NCBI Taxonomy" id="10141"/>
    <lineage>
        <taxon>Eukaryota</taxon>
        <taxon>Metazoa</taxon>
        <taxon>Chordata</taxon>
        <taxon>Craniata</taxon>
        <taxon>Vertebrata</taxon>
        <taxon>Euteleostomi</taxon>
        <taxon>Mammalia</taxon>
        <taxon>Eutheria</taxon>
        <taxon>Euarchontoglires</taxon>
        <taxon>Glires</taxon>
        <taxon>Rodentia</taxon>
        <taxon>Hystricomorpha</taxon>
        <taxon>Caviidae</taxon>
        <taxon>Cavia</taxon>
    </lineage>
</organism>
<dbReference type="Bgee" id="ENSCPOG00000031775">
    <property type="expression patterns" value="Expressed in zone of skin and 2 other cell types or tissues"/>
</dbReference>
<evidence type="ECO:0000313" key="21">
    <source>
        <dbReference type="Ensembl" id="ENSCPOP00000002077.3"/>
    </source>
</evidence>
<evidence type="ECO:0000256" key="1">
    <source>
        <dbReference type="ARBA" id="ARBA00004251"/>
    </source>
</evidence>
<dbReference type="OMA" id="IWDIMEN"/>
<evidence type="ECO:0000256" key="17">
    <source>
        <dbReference type="ARBA" id="ARBA00038793"/>
    </source>
</evidence>
<evidence type="ECO:0000256" key="2">
    <source>
        <dbReference type="ARBA" id="ARBA00004608"/>
    </source>
</evidence>
<keyword evidence="13" id="KW-0325">Glycoprotein</keyword>
<feature type="domain" description="Ig-like" evidence="20">
    <location>
        <begin position="197"/>
        <end position="285"/>
    </location>
</feature>
<dbReference type="Ensembl" id="ENSCPOT00000002318.3">
    <property type="protein sequence ID" value="ENSCPOP00000002077.3"/>
    <property type="gene ID" value="ENSCPOG00000031775.1"/>
</dbReference>
<dbReference type="GO" id="GO:0002250">
    <property type="term" value="P:adaptive immune response"/>
    <property type="evidence" value="ECO:0007669"/>
    <property type="project" value="UniProtKB-KW"/>
</dbReference>
<dbReference type="GO" id="GO:0010008">
    <property type="term" value="C:endosome membrane"/>
    <property type="evidence" value="ECO:0007669"/>
    <property type="project" value="UniProtKB-SubCell"/>
</dbReference>
<dbReference type="GO" id="GO:0048006">
    <property type="term" value="P:antigen processing and presentation, endogenous lipid antigen via MHC class Ib"/>
    <property type="evidence" value="ECO:0007669"/>
    <property type="project" value="TreeGrafter"/>
</dbReference>
<dbReference type="PROSITE" id="PS50835">
    <property type="entry name" value="IG_LIKE"/>
    <property type="match status" value="1"/>
</dbReference>
<evidence type="ECO:0000256" key="10">
    <source>
        <dbReference type="ARBA" id="ARBA00023130"/>
    </source>
</evidence>
<evidence type="ECO:0000256" key="11">
    <source>
        <dbReference type="ARBA" id="ARBA00023136"/>
    </source>
</evidence>
<protein>
    <submittedName>
        <fullName evidence="21">CD1b1 molecule</fullName>
    </submittedName>
</protein>
<evidence type="ECO:0000256" key="15">
    <source>
        <dbReference type="ARBA" id="ARBA00023319"/>
    </source>
</evidence>